<dbReference type="SUPFAM" id="SSF53335">
    <property type="entry name" value="S-adenosyl-L-methionine-dependent methyltransferases"/>
    <property type="match status" value="1"/>
</dbReference>
<dbReference type="PANTHER" id="PTHR13184">
    <property type="entry name" value="37S RIBOSOMAL PROTEIN S22"/>
    <property type="match status" value="1"/>
</dbReference>
<dbReference type="STRING" id="461836.A0A0L0D8X6"/>
<dbReference type="RefSeq" id="XP_013758252.1">
    <property type="nucleotide sequence ID" value="XM_013902798.1"/>
</dbReference>
<organism evidence="8 9">
    <name type="scientific">Thecamonas trahens ATCC 50062</name>
    <dbReference type="NCBI Taxonomy" id="461836"/>
    <lineage>
        <taxon>Eukaryota</taxon>
        <taxon>Apusozoa</taxon>
        <taxon>Apusomonadida</taxon>
        <taxon>Apusomonadidae</taxon>
        <taxon>Thecamonas</taxon>
    </lineage>
</organism>
<evidence type="ECO:0000256" key="5">
    <source>
        <dbReference type="ARBA" id="ARBA00023014"/>
    </source>
</evidence>
<dbReference type="InterPro" id="IPR015324">
    <property type="entry name" value="Ribosomal_Rsm22-like"/>
</dbReference>
<dbReference type="GO" id="GO:0046872">
    <property type="term" value="F:metal ion binding"/>
    <property type="evidence" value="ECO:0007669"/>
    <property type="project" value="UniProtKB-KW"/>
</dbReference>
<keyword evidence="3" id="KW-0809">Transit peptide</keyword>
<evidence type="ECO:0000256" key="1">
    <source>
        <dbReference type="ARBA" id="ARBA00004173"/>
    </source>
</evidence>
<dbReference type="GeneID" id="25564114"/>
<dbReference type="GO" id="GO:0051536">
    <property type="term" value="F:iron-sulfur cluster binding"/>
    <property type="evidence" value="ECO:0007669"/>
    <property type="project" value="UniProtKB-KW"/>
</dbReference>
<keyword evidence="5" id="KW-0411">Iron-sulfur</keyword>
<reference evidence="8 9" key="1">
    <citation type="submission" date="2010-05" db="EMBL/GenBank/DDBJ databases">
        <title>The Genome Sequence of Thecamonas trahens ATCC 50062.</title>
        <authorList>
            <consortium name="The Broad Institute Genome Sequencing Platform"/>
            <person name="Russ C."/>
            <person name="Cuomo C."/>
            <person name="Shea T."/>
            <person name="Young S.K."/>
            <person name="Zeng Q."/>
            <person name="Koehrsen M."/>
            <person name="Haas B."/>
            <person name="Borodovsky M."/>
            <person name="Guigo R."/>
            <person name="Alvarado L."/>
            <person name="Berlin A."/>
            <person name="Bochicchio J."/>
            <person name="Borenstein D."/>
            <person name="Chapman S."/>
            <person name="Chen Z."/>
            <person name="Freedman E."/>
            <person name="Gellesch M."/>
            <person name="Goldberg J."/>
            <person name="Griggs A."/>
            <person name="Gujja S."/>
            <person name="Heilman E."/>
            <person name="Heiman D."/>
            <person name="Hepburn T."/>
            <person name="Howarth C."/>
            <person name="Jen D."/>
            <person name="Larson L."/>
            <person name="Mehta T."/>
            <person name="Park D."/>
            <person name="Pearson M."/>
            <person name="Roberts A."/>
            <person name="Saif S."/>
            <person name="Shenoy N."/>
            <person name="Sisk P."/>
            <person name="Stolte C."/>
            <person name="Sykes S."/>
            <person name="Thomson T."/>
            <person name="Walk T."/>
            <person name="White J."/>
            <person name="Yandava C."/>
            <person name="Burger G."/>
            <person name="Gray M.W."/>
            <person name="Holland P.W.H."/>
            <person name="King N."/>
            <person name="Lang F.B.F."/>
            <person name="Roger A.J."/>
            <person name="Ruiz-Trillo I."/>
            <person name="Lander E."/>
            <person name="Nusbaum C."/>
        </authorList>
    </citation>
    <scope>NUCLEOTIDE SEQUENCE [LARGE SCALE GENOMIC DNA]</scope>
    <source>
        <strain evidence="8 9">ATCC 50062</strain>
    </source>
</reference>
<dbReference type="GO" id="GO:0005763">
    <property type="term" value="C:mitochondrial small ribosomal subunit"/>
    <property type="evidence" value="ECO:0007669"/>
    <property type="project" value="TreeGrafter"/>
</dbReference>
<name>A0A0L0D8X6_THETB</name>
<dbReference type="OrthoDB" id="421327at2759"/>
<dbReference type="PANTHER" id="PTHR13184:SF5">
    <property type="entry name" value="METHYLTRANSFERASE-LIKE PROTEIN 17, MITOCHONDRIAL"/>
    <property type="match status" value="1"/>
</dbReference>
<dbReference type="GO" id="GO:0008168">
    <property type="term" value="F:methyltransferase activity"/>
    <property type="evidence" value="ECO:0007669"/>
    <property type="project" value="UniProtKB-KW"/>
</dbReference>
<dbReference type="OMA" id="DWCHFVQ"/>
<dbReference type="InterPro" id="IPR029063">
    <property type="entry name" value="SAM-dependent_MTases_sf"/>
</dbReference>
<evidence type="ECO:0000256" key="7">
    <source>
        <dbReference type="ARBA" id="ARBA00045681"/>
    </source>
</evidence>
<dbReference type="InterPro" id="IPR052571">
    <property type="entry name" value="Mt_RNA_Methyltransferase"/>
</dbReference>
<dbReference type="GO" id="GO:0032259">
    <property type="term" value="P:methylation"/>
    <property type="evidence" value="ECO:0007669"/>
    <property type="project" value="UniProtKB-KW"/>
</dbReference>
<proteinExistence type="predicted"/>
<dbReference type="GO" id="GO:0003735">
    <property type="term" value="F:structural constituent of ribosome"/>
    <property type="evidence" value="ECO:0007669"/>
    <property type="project" value="TreeGrafter"/>
</dbReference>
<keyword evidence="8" id="KW-0489">Methyltransferase</keyword>
<dbReference type="AlphaFoldDB" id="A0A0L0D8X6"/>
<keyword evidence="6" id="KW-0496">Mitochondrion</keyword>
<dbReference type="Pfam" id="PF09243">
    <property type="entry name" value="Rsm22"/>
    <property type="match status" value="1"/>
</dbReference>
<evidence type="ECO:0000313" key="9">
    <source>
        <dbReference type="Proteomes" id="UP000054408"/>
    </source>
</evidence>
<dbReference type="EMBL" id="GL349452">
    <property type="protein sequence ID" value="KNC48832.1"/>
    <property type="molecule type" value="Genomic_DNA"/>
</dbReference>
<keyword evidence="9" id="KW-1185">Reference proteome</keyword>
<evidence type="ECO:0000256" key="2">
    <source>
        <dbReference type="ARBA" id="ARBA00022723"/>
    </source>
</evidence>
<dbReference type="Proteomes" id="UP000054408">
    <property type="component" value="Unassembled WGS sequence"/>
</dbReference>
<comment type="function">
    <text evidence="7">Mitochondrial ribosome (mitoribosome) assembly factor. Binds at the interface of the head and body domains of the mitochondrial small ribosomal subunit (mt-SSU), occluding the mRNA channel and preventing compaction of the head domain towards the body. Probable inactive methyltransferase: retains the characteristic folding and ability to bind S-adenosyl-L-methionine, but it probably lost its methyltransferase activity.</text>
</comment>
<keyword evidence="8" id="KW-0808">Transferase</keyword>
<dbReference type="eggNOG" id="KOG2539">
    <property type="taxonomic scope" value="Eukaryota"/>
</dbReference>
<evidence type="ECO:0000256" key="4">
    <source>
        <dbReference type="ARBA" id="ARBA00023004"/>
    </source>
</evidence>
<dbReference type="GO" id="GO:0006412">
    <property type="term" value="P:translation"/>
    <property type="evidence" value="ECO:0007669"/>
    <property type="project" value="InterPro"/>
</dbReference>
<evidence type="ECO:0000256" key="6">
    <source>
        <dbReference type="ARBA" id="ARBA00023128"/>
    </source>
</evidence>
<keyword evidence="4" id="KW-0408">Iron</keyword>
<gene>
    <name evidence="8" type="ORF">AMSG_04577</name>
</gene>
<evidence type="ECO:0000313" key="8">
    <source>
        <dbReference type="EMBL" id="KNC48832.1"/>
    </source>
</evidence>
<dbReference type="Gene3D" id="3.40.50.150">
    <property type="entry name" value="Vaccinia Virus protein VP39"/>
    <property type="match status" value="1"/>
</dbReference>
<comment type="subcellular location">
    <subcellularLocation>
        <location evidence="1">Mitochondrion</location>
    </subcellularLocation>
</comment>
<keyword evidence="2" id="KW-0479">Metal-binding</keyword>
<sequence>MLRRQMIVARAWTGRVMASTVPAPGGRRTALADGQRKVPRGLARAIAKRVKSVAAGHLKEAGAKAYAASGAPSYNSALAATAFMAHRSPAVYAATERVLDEMVTKLPSDILADVRSSIDFGAGSCASTWALNQVLPQAMDEGLVVVEPSPHMMDAGLATLPDDAALHSRISARVTLPSTPADLVLASYVLCDLPSDNLLAPTIDQLWAAAGKVLVVVEPGTPQGYARIMAVRDTVIASGSGSVVAPCPHSGACPLASERDDRYAKSWCHFALAYERTPIQRALKSSATSFSREKFSYLIAAKTGAEIDATMVADTTASTSWSKIISPPLKRGKHVIMDTCAPTGDIARLTVTKGKSGRPAYRHARKARWGDDWLES</sequence>
<evidence type="ECO:0000256" key="3">
    <source>
        <dbReference type="ARBA" id="ARBA00022946"/>
    </source>
</evidence>
<accession>A0A0L0D8X6</accession>
<protein>
    <submittedName>
        <fullName evidence="8">Methyltransferase type 12</fullName>
    </submittedName>
</protein>